<proteinExistence type="predicted"/>
<dbReference type="Proteomes" id="UP000095287">
    <property type="component" value="Unplaced"/>
</dbReference>
<protein>
    <submittedName>
        <fullName evidence="2">Secreted protein</fullName>
    </submittedName>
</protein>
<name>A0A1I7YLC1_9BILA</name>
<keyword evidence="1" id="KW-1185">Reference proteome</keyword>
<dbReference type="WBParaSite" id="L893_g17282.t1">
    <property type="protein sequence ID" value="L893_g17282.t1"/>
    <property type="gene ID" value="L893_g17282"/>
</dbReference>
<evidence type="ECO:0000313" key="2">
    <source>
        <dbReference type="WBParaSite" id="L893_g17282.t1"/>
    </source>
</evidence>
<organism evidence="1 2">
    <name type="scientific">Steinernema glaseri</name>
    <dbReference type="NCBI Taxonomy" id="37863"/>
    <lineage>
        <taxon>Eukaryota</taxon>
        <taxon>Metazoa</taxon>
        <taxon>Ecdysozoa</taxon>
        <taxon>Nematoda</taxon>
        <taxon>Chromadorea</taxon>
        <taxon>Rhabditida</taxon>
        <taxon>Tylenchina</taxon>
        <taxon>Panagrolaimomorpha</taxon>
        <taxon>Strongyloidoidea</taxon>
        <taxon>Steinernematidae</taxon>
        <taxon>Steinernema</taxon>
    </lineage>
</organism>
<evidence type="ECO:0000313" key="1">
    <source>
        <dbReference type="Proteomes" id="UP000095287"/>
    </source>
</evidence>
<dbReference type="AlphaFoldDB" id="A0A1I7YLC1"/>
<accession>A0A1I7YLC1</accession>
<reference evidence="2" key="1">
    <citation type="submission" date="2016-11" db="UniProtKB">
        <authorList>
            <consortium name="WormBaseParasite"/>
        </authorList>
    </citation>
    <scope>IDENTIFICATION</scope>
</reference>
<sequence>MKASIKVLFVSGFVFEPTDLWHSQVAIVLTVASSPSVDTDCNSEDDNPCPPGTKCVAVPIKCPQNTICPMYVNVECVPIVT</sequence>